<comment type="caution">
    <text evidence="1">The sequence shown here is derived from an EMBL/GenBank/DDBJ whole genome shotgun (WGS) entry which is preliminary data.</text>
</comment>
<organism evidence="1">
    <name type="scientific">marine sediment metagenome</name>
    <dbReference type="NCBI Taxonomy" id="412755"/>
    <lineage>
        <taxon>unclassified sequences</taxon>
        <taxon>metagenomes</taxon>
        <taxon>ecological metagenomes</taxon>
    </lineage>
</organism>
<dbReference type="EMBL" id="LAZR01048284">
    <property type="protein sequence ID" value="KKK92270.1"/>
    <property type="molecule type" value="Genomic_DNA"/>
</dbReference>
<reference evidence="1" key="1">
    <citation type="journal article" date="2015" name="Nature">
        <title>Complex archaea that bridge the gap between prokaryotes and eukaryotes.</title>
        <authorList>
            <person name="Spang A."/>
            <person name="Saw J.H."/>
            <person name="Jorgensen S.L."/>
            <person name="Zaremba-Niedzwiedzka K."/>
            <person name="Martijn J."/>
            <person name="Lind A.E."/>
            <person name="van Eijk R."/>
            <person name="Schleper C."/>
            <person name="Guy L."/>
            <person name="Ettema T.J."/>
        </authorList>
    </citation>
    <scope>NUCLEOTIDE SEQUENCE</scope>
</reference>
<protein>
    <submittedName>
        <fullName evidence="1">Uncharacterized protein</fullName>
    </submittedName>
</protein>
<dbReference type="AlphaFoldDB" id="A0A0F9A2D0"/>
<sequence>MGWICVIEPRIGFAVSAAILSLIAAAVSNDRLNQYRRVRDRWRRVKNKTDGSQTSTYRYRDAEKRRVYMRDWMRRKRADE</sequence>
<accession>A0A0F9A2D0</accession>
<evidence type="ECO:0000313" key="1">
    <source>
        <dbReference type="EMBL" id="KKK92270.1"/>
    </source>
</evidence>
<name>A0A0F9A2D0_9ZZZZ</name>
<gene>
    <name evidence="1" type="ORF">LCGC14_2704620</name>
</gene>
<proteinExistence type="predicted"/>